<dbReference type="EMBL" id="FUXL01000005">
    <property type="protein sequence ID" value="SKA08485.1"/>
    <property type="molecule type" value="Genomic_DNA"/>
</dbReference>
<gene>
    <name evidence="1" type="ORF">SAMN05428963_105331</name>
</gene>
<dbReference type="PANTHER" id="PTHR30528:SF0">
    <property type="entry name" value="CYTOPLASMIC PROTEIN"/>
    <property type="match status" value="1"/>
</dbReference>
<keyword evidence="2" id="KW-1185">Reference proteome</keyword>
<dbReference type="OrthoDB" id="9787207at2"/>
<dbReference type="Proteomes" id="UP000190135">
    <property type="component" value="Unassembled WGS sequence"/>
</dbReference>
<dbReference type="InterPro" id="IPR009351">
    <property type="entry name" value="AlkZ-like"/>
</dbReference>
<sequence>MTADLPTRKISLAAARRIALAAQGFGMPRPSAAVPDRRHLKRVLSHTGLLQIDSVSVLARAHYLPVFSRLGAYPRALLEEAAWKGSRRILFEYWAHEASLLPVETQPLLRWRMARAAEGIGIYGGLARFGRERRDLIDDVLAEIERRGPVGSSDFEGEAGVGGWWGWSDTKRALEWLFWAGRVTTTSRRGFARLYDIPERVLPKAVLDAPTPEPAEAHRRLLAIAARAHGVATASDLRDYFRQSPDDVKARLPELVEEGVLIPVAVEGWRQPAYLHREARLPRRVEARALLAPFDPLIFERSRTERLFGFHYRIEIYVPADKRRFGYYVLPFLLGERLVARVDLKADRKTGLLKVLASYAEEGAPPETAEALALELSDMARWLDLGALAVFAKGDLSVTLAAAAGVALAQPIEEPAPPAGKADADVEEE</sequence>
<protein>
    <recommendedName>
        <fullName evidence="3">Winged helix-turn-helix domain-containing protein</fullName>
    </recommendedName>
</protein>
<dbReference type="AlphaFoldDB" id="A0A1T4QXU8"/>
<dbReference type="PANTHER" id="PTHR30528">
    <property type="entry name" value="CYTOPLASMIC PROTEIN"/>
    <property type="match status" value="1"/>
</dbReference>
<dbReference type="Pfam" id="PF06224">
    <property type="entry name" value="AlkZ-like"/>
    <property type="match status" value="1"/>
</dbReference>
<evidence type="ECO:0000313" key="1">
    <source>
        <dbReference type="EMBL" id="SKA08485.1"/>
    </source>
</evidence>
<proteinExistence type="predicted"/>
<accession>A0A1T4QXU8</accession>
<name>A0A1T4QXU8_9HYPH</name>
<organism evidence="1 2">
    <name type="scientific">Consotaella salsifontis</name>
    <dbReference type="NCBI Taxonomy" id="1365950"/>
    <lineage>
        <taxon>Bacteria</taxon>
        <taxon>Pseudomonadati</taxon>
        <taxon>Pseudomonadota</taxon>
        <taxon>Alphaproteobacteria</taxon>
        <taxon>Hyphomicrobiales</taxon>
        <taxon>Aurantimonadaceae</taxon>
        <taxon>Consotaella</taxon>
    </lineage>
</organism>
<evidence type="ECO:0000313" key="2">
    <source>
        <dbReference type="Proteomes" id="UP000190135"/>
    </source>
</evidence>
<dbReference type="STRING" id="1365950.SAMN05428963_105331"/>
<reference evidence="1 2" key="1">
    <citation type="submission" date="2017-02" db="EMBL/GenBank/DDBJ databases">
        <authorList>
            <person name="Peterson S.W."/>
        </authorList>
    </citation>
    <scope>NUCLEOTIDE SEQUENCE [LARGE SCALE GENOMIC DNA]</scope>
    <source>
        <strain evidence="1 2">USBA 369</strain>
    </source>
</reference>
<evidence type="ECO:0008006" key="3">
    <source>
        <dbReference type="Google" id="ProtNLM"/>
    </source>
</evidence>